<dbReference type="PANTHER" id="PTHR11537">
    <property type="entry name" value="VOLTAGE-GATED POTASSIUM CHANNEL"/>
    <property type="match status" value="1"/>
</dbReference>
<proteinExistence type="predicted"/>
<dbReference type="GO" id="GO:0051260">
    <property type="term" value="P:protein homooligomerization"/>
    <property type="evidence" value="ECO:0007669"/>
    <property type="project" value="InterPro"/>
</dbReference>
<comment type="subcellular location">
    <subcellularLocation>
        <location evidence="1">Membrane</location>
        <topology evidence="1">Multi-pass membrane protein</topology>
    </subcellularLocation>
</comment>
<dbReference type="AlphaFoldDB" id="A0A8W8LBH9"/>
<feature type="domain" description="Ion transport" evidence="14">
    <location>
        <begin position="338"/>
        <end position="594"/>
    </location>
</feature>
<keyword evidence="8 13" id="KW-1133">Transmembrane helix</keyword>
<dbReference type="InterPro" id="IPR011333">
    <property type="entry name" value="SKP1/BTB/POZ_sf"/>
</dbReference>
<feature type="domain" description="Potassium channel tetramerisation-type BTB" evidence="15">
    <location>
        <begin position="5"/>
        <end position="87"/>
    </location>
</feature>
<evidence type="ECO:0000256" key="9">
    <source>
        <dbReference type="ARBA" id="ARBA00023065"/>
    </source>
</evidence>
<reference evidence="16" key="1">
    <citation type="submission" date="2022-08" db="UniProtKB">
        <authorList>
            <consortium name="EnsemblMetazoa"/>
        </authorList>
    </citation>
    <scope>IDENTIFICATION</scope>
    <source>
        <strain evidence="16">05x7-T-G4-1.051#20</strain>
    </source>
</reference>
<evidence type="ECO:0000256" key="1">
    <source>
        <dbReference type="ARBA" id="ARBA00004141"/>
    </source>
</evidence>
<keyword evidence="4 13" id="KW-0812">Transmembrane</keyword>
<dbReference type="InterPro" id="IPR005821">
    <property type="entry name" value="Ion_trans_dom"/>
</dbReference>
<dbReference type="SUPFAM" id="SSF54695">
    <property type="entry name" value="POZ domain"/>
    <property type="match status" value="2"/>
</dbReference>
<dbReference type="Pfam" id="PF02214">
    <property type="entry name" value="BTB_2"/>
    <property type="match status" value="1"/>
</dbReference>
<dbReference type="PRINTS" id="PR01498">
    <property type="entry name" value="SHAWCHANNEL"/>
</dbReference>
<dbReference type="FunFam" id="1.10.287.70:FF:000028">
    <property type="entry name" value="potassium voltage-gated channel subfamily D member 3"/>
    <property type="match status" value="1"/>
</dbReference>
<feature type="coiled-coil region" evidence="12">
    <location>
        <begin position="99"/>
        <end position="129"/>
    </location>
</feature>
<accession>A0A8W8LBH9</accession>
<keyword evidence="5" id="KW-0631">Potassium channel</keyword>
<feature type="transmembrane region" description="Helical" evidence="13">
    <location>
        <begin position="506"/>
        <end position="526"/>
    </location>
</feature>
<evidence type="ECO:0000256" key="13">
    <source>
        <dbReference type="SAM" id="Phobius"/>
    </source>
</evidence>
<dbReference type="InterPro" id="IPR003974">
    <property type="entry name" value="K_chnl_volt-dep_Kv3"/>
</dbReference>
<dbReference type="SUPFAM" id="SSF81324">
    <property type="entry name" value="Voltage-gated potassium channels"/>
    <property type="match status" value="1"/>
</dbReference>
<keyword evidence="9" id="KW-0406">Ion transport</keyword>
<evidence type="ECO:0000256" key="7">
    <source>
        <dbReference type="ARBA" id="ARBA00022958"/>
    </source>
</evidence>
<dbReference type="GO" id="GO:0001508">
    <property type="term" value="P:action potential"/>
    <property type="evidence" value="ECO:0007669"/>
    <property type="project" value="TreeGrafter"/>
</dbReference>
<keyword evidence="6" id="KW-0851">Voltage-gated channel</keyword>
<dbReference type="Proteomes" id="UP000005408">
    <property type="component" value="Unassembled WGS sequence"/>
</dbReference>
<protein>
    <recommendedName>
        <fullName evidence="18">BTB domain-containing protein</fullName>
    </recommendedName>
</protein>
<evidence type="ECO:0000256" key="5">
    <source>
        <dbReference type="ARBA" id="ARBA00022826"/>
    </source>
</evidence>
<dbReference type="Pfam" id="PF00520">
    <property type="entry name" value="Ion_trans"/>
    <property type="match status" value="1"/>
</dbReference>
<keyword evidence="12" id="KW-0175">Coiled coil</keyword>
<dbReference type="Gene3D" id="3.30.710.10">
    <property type="entry name" value="Potassium Channel Kv1.1, Chain A"/>
    <property type="match status" value="1"/>
</dbReference>
<keyword evidence="11" id="KW-0407">Ion channel</keyword>
<sequence>MKKIQIDLRGTIFVSRSLALQNTLERLTAKNLAEIISDGHYYLDRNPLIFHHILDYYSEGHFHLPRNICPIQARSEVEFWGISLTDVPPCCYETLYGDNESELKAISALEEEINEVEEKYNQMKRQHDTSGSFSWIAIQYKLVNALNFPLQSLLGRVWLLVVALCTAISITVFLLESSAVFRVERSGQINNITVEMFGDNPKAFKMATTGMSLEMAVVELLSNTILTFDLILRFSINYYSGDGFHLPKNICPIQAVKEVEFWKIPSKDIPSCCYEVLYDEHEAQYNSIENFDSDLKTQANQTVSPLYEEKKTKPSLERLRYRLLEAHTHPFSTWSGRIWIFISALVTITSVVVYLLNSDEQFRIPREDLPVLTYNLTYMYEEAIVNHKYLVLIKTTREPTKSALEQFTNVLLLLELILKFAITHQKKSFVCSLQNVLELLTGISVFFVVYLDRNGAEFMDEPVLEDILVVIGILQGLRVIRVLRLVESTPGMKVLKLSLKESWREFALLVMVLTSFSLIFGSTMYWIELDHPDTFPNIFVSIWWALITMTTIGYGDFYPKTAGGYCIASLAAVFGLMLLAMPITILASNFNAFYNCYNYRRRHLLSRT</sequence>
<dbReference type="Gene3D" id="1.10.287.70">
    <property type="match status" value="1"/>
</dbReference>
<evidence type="ECO:0000259" key="14">
    <source>
        <dbReference type="Pfam" id="PF00520"/>
    </source>
</evidence>
<evidence type="ECO:0000256" key="4">
    <source>
        <dbReference type="ARBA" id="ARBA00022692"/>
    </source>
</evidence>
<keyword evidence="7" id="KW-0630">Potassium</keyword>
<dbReference type="PANTHER" id="PTHR11537:SF254">
    <property type="entry name" value="POTASSIUM VOLTAGE-GATED CHANNEL PROTEIN SHAB"/>
    <property type="match status" value="1"/>
</dbReference>
<dbReference type="GO" id="GO:0008076">
    <property type="term" value="C:voltage-gated potassium channel complex"/>
    <property type="evidence" value="ECO:0007669"/>
    <property type="project" value="InterPro"/>
</dbReference>
<dbReference type="InterPro" id="IPR028325">
    <property type="entry name" value="VG_K_chnl"/>
</dbReference>
<keyword evidence="17" id="KW-1185">Reference proteome</keyword>
<dbReference type="Gene3D" id="1.20.120.350">
    <property type="entry name" value="Voltage-gated potassium channels. Chain C"/>
    <property type="match status" value="2"/>
</dbReference>
<feature type="transmembrane region" description="Helical" evidence="13">
    <location>
        <begin position="338"/>
        <end position="356"/>
    </location>
</feature>
<evidence type="ECO:0000256" key="3">
    <source>
        <dbReference type="ARBA" id="ARBA00022538"/>
    </source>
</evidence>
<keyword evidence="10 13" id="KW-0472">Membrane</keyword>
<dbReference type="InterPro" id="IPR003131">
    <property type="entry name" value="T1-type_BTB"/>
</dbReference>
<dbReference type="CDD" id="cd18317">
    <property type="entry name" value="BTB_POZ_Kv"/>
    <property type="match status" value="1"/>
</dbReference>
<dbReference type="EnsemblMetazoa" id="G26814.2">
    <property type="protein sequence ID" value="G26814.2:cds"/>
    <property type="gene ID" value="G26814"/>
</dbReference>
<feature type="transmembrane region" description="Helical" evidence="13">
    <location>
        <begin position="157"/>
        <end position="175"/>
    </location>
</feature>
<dbReference type="GO" id="GO:0005249">
    <property type="term" value="F:voltage-gated potassium channel activity"/>
    <property type="evidence" value="ECO:0007669"/>
    <property type="project" value="InterPro"/>
</dbReference>
<evidence type="ECO:0000256" key="6">
    <source>
        <dbReference type="ARBA" id="ARBA00022882"/>
    </source>
</evidence>
<feature type="transmembrane region" description="Helical" evidence="13">
    <location>
        <begin position="538"/>
        <end position="558"/>
    </location>
</feature>
<dbReference type="PRINTS" id="PR00169">
    <property type="entry name" value="KCHANNEL"/>
</dbReference>
<feature type="transmembrane region" description="Helical" evidence="13">
    <location>
        <begin position="429"/>
        <end position="451"/>
    </location>
</feature>
<feature type="transmembrane region" description="Helical" evidence="13">
    <location>
        <begin position="565"/>
        <end position="587"/>
    </location>
</feature>
<evidence type="ECO:0000256" key="11">
    <source>
        <dbReference type="ARBA" id="ARBA00023303"/>
    </source>
</evidence>
<evidence type="ECO:0000313" key="17">
    <source>
        <dbReference type="Proteomes" id="UP000005408"/>
    </source>
</evidence>
<keyword evidence="3" id="KW-0633">Potassium transport</keyword>
<evidence type="ECO:0000313" key="16">
    <source>
        <dbReference type="EnsemblMetazoa" id="G26814.2:cds"/>
    </source>
</evidence>
<evidence type="ECO:0000256" key="8">
    <source>
        <dbReference type="ARBA" id="ARBA00022989"/>
    </source>
</evidence>
<evidence type="ECO:0000259" key="15">
    <source>
        <dbReference type="Pfam" id="PF02214"/>
    </source>
</evidence>
<dbReference type="InterPro" id="IPR027359">
    <property type="entry name" value="Volt_channel_dom_sf"/>
</dbReference>
<organism evidence="16 17">
    <name type="scientific">Magallana gigas</name>
    <name type="common">Pacific oyster</name>
    <name type="synonym">Crassostrea gigas</name>
    <dbReference type="NCBI Taxonomy" id="29159"/>
    <lineage>
        <taxon>Eukaryota</taxon>
        <taxon>Metazoa</taxon>
        <taxon>Spiralia</taxon>
        <taxon>Lophotrochozoa</taxon>
        <taxon>Mollusca</taxon>
        <taxon>Bivalvia</taxon>
        <taxon>Autobranchia</taxon>
        <taxon>Pteriomorphia</taxon>
        <taxon>Ostreida</taxon>
        <taxon>Ostreoidea</taxon>
        <taxon>Ostreidae</taxon>
        <taxon>Magallana</taxon>
    </lineage>
</organism>
<evidence type="ECO:0000256" key="12">
    <source>
        <dbReference type="SAM" id="Coils"/>
    </source>
</evidence>
<evidence type="ECO:0008006" key="18">
    <source>
        <dbReference type="Google" id="ProtNLM"/>
    </source>
</evidence>
<evidence type="ECO:0000256" key="10">
    <source>
        <dbReference type="ARBA" id="ARBA00023136"/>
    </source>
</evidence>
<keyword evidence="2" id="KW-0813">Transport</keyword>
<evidence type="ECO:0000256" key="2">
    <source>
        <dbReference type="ARBA" id="ARBA00022448"/>
    </source>
</evidence>
<name>A0A8W8LBH9_MAGGI</name>